<proteinExistence type="predicted"/>
<dbReference type="Proteomes" id="UP000275267">
    <property type="component" value="Unassembled WGS sequence"/>
</dbReference>
<protein>
    <submittedName>
        <fullName evidence="1">Ervatamin-C-like</fullName>
    </submittedName>
</protein>
<evidence type="ECO:0000313" key="1">
    <source>
        <dbReference type="EMBL" id="RLN35676.1"/>
    </source>
</evidence>
<comment type="caution">
    <text evidence="1">The sequence shown here is derived from an EMBL/GenBank/DDBJ whole genome shotgun (WGS) entry which is preliminary data.</text>
</comment>
<dbReference type="EMBL" id="PQIB02000002">
    <property type="protein sequence ID" value="RLN35676.1"/>
    <property type="molecule type" value="Genomic_DNA"/>
</dbReference>
<accession>A0A3L6TFU9</accession>
<name>A0A3L6TFU9_PANMI</name>
<organism evidence="1 2">
    <name type="scientific">Panicum miliaceum</name>
    <name type="common">Proso millet</name>
    <name type="synonym">Broomcorn millet</name>
    <dbReference type="NCBI Taxonomy" id="4540"/>
    <lineage>
        <taxon>Eukaryota</taxon>
        <taxon>Viridiplantae</taxon>
        <taxon>Streptophyta</taxon>
        <taxon>Embryophyta</taxon>
        <taxon>Tracheophyta</taxon>
        <taxon>Spermatophyta</taxon>
        <taxon>Magnoliopsida</taxon>
        <taxon>Liliopsida</taxon>
        <taxon>Poales</taxon>
        <taxon>Poaceae</taxon>
        <taxon>PACMAD clade</taxon>
        <taxon>Panicoideae</taxon>
        <taxon>Panicodae</taxon>
        <taxon>Paniceae</taxon>
        <taxon>Panicinae</taxon>
        <taxon>Panicum</taxon>
        <taxon>Panicum sect. Panicum</taxon>
    </lineage>
</organism>
<reference evidence="2" key="1">
    <citation type="journal article" date="2019" name="Nat. Commun.">
        <title>The genome of broomcorn millet.</title>
        <authorList>
            <person name="Zou C."/>
            <person name="Miki D."/>
            <person name="Li D."/>
            <person name="Tang Q."/>
            <person name="Xiao L."/>
            <person name="Rajput S."/>
            <person name="Deng P."/>
            <person name="Jia W."/>
            <person name="Huang R."/>
            <person name="Zhang M."/>
            <person name="Sun Y."/>
            <person name="Hu J."/>
            <person name="Fu X."/>
            <person name="Schnable P.S."/>
            <person name="Li F."/>
            <person name="Zhang H."/>
            <person name="Feng B."/>
            <person name="Zhu X."/>
            <person name="Liu R."/>
            <person name="Schnable J.C."/>
            <person name="Zhu J.-K."/>
            <person name="Zhang H."/>
        </authorList>
    </citation>
    <scope>NUCLEOTIDE SEQUENCE [LARGE SCALE GENOMIC DNA]</scope>
</reference>
<gene>
    <name evidence="1" type="ORF">C2845_PM03G36140</name>
</gene>
<dbReference type="AlphaFoldDB" id="A0A3L6TFU9"/>
<evidence type="ECO:0000313" key="2">
    <source>
        <dbReference type="Proteomes" id="UP000275267"/>
    </source>
</evidence>
<keyword evidence="2" id="KW-1185">Reference proteome</keyword>
<sequence>MTGVKFTDEDLKYEEPLWCLYERWGACYNVMRNPVDKLHRFTIFKDAERHVHLQAIATVQAPGLTASPTSATTSSTATQCNMPLASARRTLPVRRRSDGSLPLPVSIHWGTKRQGQIYLGVQAPYLPRSMDTLLSSLSIFKKKE</sequence>